<dbReference type="PANTHER" id="PTHR23514:SF13">
    <property type="entry name" value="INNER MEMBRANE PROTEIN YBJJ"/>
    <property type="match status" value="1"/>
</dbReference>
<evidence type="ECO:0000256" key="4">
    <source>
        <dbReference type="ARBA" id="ARBA00023136"/>
    </source>
</evidence>
<feature type="transmembrane region" description="Helical" evidence="5">
    <location>
        <begin position="266"/>
        <end position="284"/>
    </location>
</feature>
<protein>
    <submittedName>
        <fullName evidence="6">MFS transporter</fullName>
    </submittedName>
</protein>
<feature type="transmembrane region" description="Helical" evidence="5">
    <location>
        <begin position="354"/>
        <end position="373"/>
    </location>
</feature>
<dbReference type="Pfam" id="PF07690">
    <property type="entry name" value="MFS_1"/>
    <property type="match status" value="1"/>
</dbReference>
<accession>A0ABW3BSE9</accession>
<keyword evidence="2 5" id="KW-0812">Transmembrane</keyword>
<comment type="subcellular location">
    <subcellularLocation>
        <location evidence="1">Membrane</location>
        <topology evidence="1">Multi-pass membrane protein</topology>
    </subcellularLocation>
</comment>
<keyword evidence="7" id="KW-1185">Reference proteome</keyword>
<proteinExistence type="predicted"/>
<evidence type="ECO:0000256" key="1">
    <source>
        <dbReference type="ARBA" id="ARBA00004141"/>
    </source>
</evidence>
<dbReference type="EMBL" id="JBHTIB010000012">
    <property type="protein sequence ID" value="MFD0836085.1"/>
    <property type="molecule type" value="Genomic_DNA"/>
</dbReference>
<comment type="caution">
    <text evidence="6">The sequence shown here is derived from an EMBL/GenBank/DDBJ whole genome shotgun (WGS) entry which is preliminary data.</text>
</comment>
<sequence>MDLRNKQRIALSTYFFLSGIGFASWASRIPTIKDFFGFNDAELGTVLLAMPISSLIGLPFSGWLVSKFDSRVPLIVSFIVFSFALIFIGYASTAFLFVLAICIFSFCMRILNIAINTQSLTLQKKFDKSIVGSFHGLWSLGGLFGVLISTLMIKMDVSMQIHFLIVSLFTLAISIYTYQFTLRNDKAVTGNKILLGKPDPFILYLGLLIFFAAICEGGMFDWSGIFFKEVVKEEIFTYGYLSFMTCMALSRFFSDKLMQEIGLQKTYIFSATVISLGIFVAITFPYFWPALIGFCLVGFGTAAIFPMTFALAGTSKKYSPGMAISIITTYAIIGMLIGPPLIGYLSHALGLKNAFYLFIVVGLSFIPVSKAFFKYQAKHNL</sequence>
<feature type="transmembrane region" description="Helical" evidence="5">
    <location>
        <begin position="136"/>
        <end position="155"/>
    </location>
</feature>
<evidence type="ECO:0000256" key="5">
    <source>
        <dbReference type="SAM" id="Phobius"/>
    </source>
</evidence>
<feature type="transmembrane region" description="Helical" evidence="5">
    <location>
        <begin position="9"/>
        <end position="26"/>
    </location>
</feature>
<reference evidence="7" key="1">
    <citation type="journal article" date="2019" name="Int. J. Syst. Evol. Microbiol.">
        <title>The Global Catalogue of Microorganisms (GCM) 10K type strain sequencing project: providing services to taxonomists for standard genome sequencing and annotation.</title>
        <authorList>
            <consortium name="The Broad Institute Genomics Platform"/>
            <consortium name="The Broad Institute Genome Sequencing Center for Infectious Disease"/>
            <person name="Wu L."/>
            <person name="Ma J."/>
        </authorList>
    </citation>
    <scope>NUCLEOTIDE SEQUENCE [LARGE SCALE GENOMIC DNA]</scope>
    <source>
        <strain evidence="7">CCUG 60529</strain>
    </source>
</reference>
<feature type="transmembrane region" description="Helical" evidence="5">
    <location>
        <begin position="235"/>
        <end position="254"/>
    </location>
</feature>
<dbReference type="Proteomes" id="UP001597011">
    <property type="component" value="Unassembled WGS sequence"/>
</dbReference>
<evidence type="ECO:0000313" key="7">
    <source>
        <dbReference type="Proteomes" id="UP001597011"/>
    </source>
</evidence>
<gene>
    <name evidence="6" type="ORF">ACFQ0I_09935</name>
</gene>
<evidence type="ECO:0000256" key="2">
    <source>
        <dbReference type="ARBA" id="ARBA00022692"/>
    </source>
</evidence>
<dbReference type="SUPFAM" id="SSF103473">
    <property type="entry name" value="MFS general substrate transporter"/>
    <property type="match status" value="1"/>
</dbReference>
<evidence type="ECO:0000313" key="6">
    <source>
        <dbReference type="EMBL" id="MFD0836085.1"/>
    </source>
</evidence>
<feature type="transmembrane region" description="Helical" evidence="5">
    <location>
        <begin position="290"/>
        <end position="311"/>
    </location>
</feature>
<name>A0ABW3BSE9_9FLAO</name>
<feature type="transmembrane region" description="Helical" evidence="5">
    <location>
        <begin position="161"/>
        <end position="180"/>
    </location>
</feature>
<dbReference type="InterPro" id="IPR011701">
    <property type="entry name" value="MFS"/>
</dbReference>
<dbReference type="PANTHER" id="PTHR23514">
    <property type="entry name" value="BYPASS OF STOP CODON PROTEIN 6"/>
    <property type="match status" value="1"/>
</dbReference>
<keyword evidence="4 5" id="KW-0472">Membrane</keyword>
<feature type="transmembrane region" description="Helical" evidence="5">
    <location>
        <begin position="72"/>
        <end position="90"/>
    </location>
</feature>
<dbReference type="CDD" id="cd17393">
    <property type="entry name" value="MFS_MosC_like"/>
    <property type="match status" value="1"/>
</dbReference>
<feature type="transmembrane region" description="Helical" evidence="5">
    <location>
        <begin position="323"/>
        <end position="342"/>
    </location>
</feature>
<dbReference type="RefSeq" id="WP_379941791.1">
    <property type="nucleotide sequence ID" value="NZ_JBHTIB010000012.1"/>
</dbReference>
<dbReference type="Gene3D" id="1.20.1250.20">
    <property type="entry name" value="MFS general substrate transporter like domains"/>
    <property type="match status" value="2"/>
</dbReference>
<dbReference type="InterPro" id="IPR051788">
    <property type="entry name" value="MFS_Transporter"/>
</dbReference>
<feature type="transmembrane region" description="Helical" evidence="5">
    <location>
        <begin position="96"/>
        <end position="115"/>
    </location>
</feature>
<feature type="transmembrane region" description="Helical" evidence="5">
    <location>
        <begin position="46"/>
        <end position="65"/>
    </location>
</feature>
<feature type="transmembrane region" description="Helical" evidence="5">
    <location>
        <begin position="201"/>
        <end position="220"/>
    </location>
</feature>
<keyword evidence="3 5" id="KW-1133">Transmembrane helix</keyword>
<organism evidence="6 7">
    <name type="scientific">Mariniflexile aquimaris</name>
    <dbReference type="NCBI Taxonomy" id="881009"/>
    <lineage>
        <taxon>Bacteria</taxon>
        <taxon>Pseudomonadati</taxon>
        <taxon>Bacteroidota</taxon>
        <taxon>Flavobacteriia</taxon>
        <taxon>Flavobacteriales</taxon>
        <taxon>Flavobacteriaceae</taxon>
        <taxon>Mariniflexile</taxon>
    </lineage>
</organism>
<evidence type="ECO:0000256" key="3">
    <source>
        <dbReference type="ARBA" id="ARBA00022989"/>
    </source>
</evidence>
<dbReference type="InterPro" id="IPR036259">
    <property type="entry name" value="MFS_trans_sf"/>
</dbReference>